<evidence type="ECO:0000259" key="8">
    <source>
        <dbReference type="Pfam" id="PF00482"/>
    </source>
</evidence>
<evidence type="ECO:0000256" key="1">
    <source>
        <dbReference type="ARBA" id="ARBA00004651"/>
    </source>
</evidence>
<reference evidence="10" key="2">
    <citation type="submission" date="2011-02" db="EMBL/GenBank/DDBJ databases">
        <title>The complete genome of Desulfurobacterium thermolithotrophum DSM 11699.</title>
        <authorList>
            <consortium name="US DOE Joint Genome Institute (JGI-PGF)"/>
            <person name="Lucas S."/>
            <person name="Copeland A."/>
            <person name="Lapidus A."/>
            <person name="Bruce D."/>
            <person name="Goodwin L."/>
            <person name="Pitluck S."/>
            <person name="Kyrpides N."/>
            <person name="Mavromatis K."/>
            <person name="Pagani I."/>
            <person name="Ivanova N."/>
            <person name="Mikhailova N."/>
            <person name="Daligault H."/>
            <person name="Detter J.C."/>
            <person name="Tapia R."/>
            <person name="Han C."/>
            <person name="Land M."/>
            <person name="Hauser L."/>
            <person name="Markowitz V."/>
            <person name="Cheng J.-F."/>
            <person name="Hugenholtz P."/>
            <person name="Woyke T."/>
            <person name="Wu D."/>
            <person name="Spring S."/>
            <person name="Brambilla E."/>
            <person name="Klenk H.-P."/>
            <person name="Eisen J.A."/>
        </authorList>
    </citation>
    <scope>NUCLEOTIDE SEQUENCE [LARGE SCALE GENOMIC DNA]</scope>
    <source>
        <strain evidence="10">DSM 11699 / BSA</strain>
    </source>
</reference>
<dbReference type="PRINTS" id="PR00812">
    <property type="entry name" value="BCTERIALGSPF"/>
</dbReference>
<feature type="domain" description="Type II secretion system protein GspF" evidence="8">
    <location>
        <begin position="278"/>
        <end position="399"/>
    </location>
</feature>
<gene>
    <name evidence="9" type="ordered locus">Dester_1451</name>
</gene>
<evidence type="ECO:0000256" key="5">
    <source>
        <dbReference type="ARBA" id="ARBA00022989"/>
    </source>
</evidence>
<protein>
    <submittedName>
        <fullName evidence="9">Type II secretion system F domain</fullName>
    </submittedName>
</protein>
<dbReference type="InParanoid" id="F0S200"/>
<comment type="subcellular location">
    <subcellularLocation>
        <location evidence="1">Cell membrane</location>
        <topology evidence="1">Multi-pass membrane protein</topology>
    </subcellularLocation>
</comment>
<dbReference type="AlphaFoldDB" id="F0S200"/>
<dbReference type="Proteomes" id="UP000007102">
    <property type="component" value="Chromosome"/>
</dbReference>
<comment type="similarity">
    <text evidence="2">Belongs to the GSP F family.</text>
</comment>
<dbReference type="InterPro" id="IPR018076">
    <property type="entry name" value="T2SS_GspF_dom"/>
</dbReference>
<sequence>MARYKVTFLSQDGIVNTEIVEAKNESELFSLFSERDVILLEYKKDWFSFLKEFSLLDLFQRRKISKQELADFCFYFGRALDMGISVLEILEDIGKSSKNKYFRKVMETLRERVTAGSSLSEAMELTGAFPPELIGLVKVGESTDALPKVFLNYAEYLDWVISIEKEVKQALSYPIFVSFIMVFTIAIMFGYIIPQIIPAITAMGLKEYPLPTKILLWSGKYVQIFWKEIVITPILLVIFFKLIMRYSIKARYIWDRLKISFPLIGDIFQKASLSRDMRALAEVYRSGGTILRALDIIINHVEQNLYIKSIFQKVKENIMVGDMLSVAMERSGFFQSTIIRMIKLGEETGALDKSLLRLAEIYEDDMRRKIQTMTVVIEPTLQLVLGGILGIVALGILLPVYNIISGLR</sequence>
<dbReference type="GO" id="GO:0005886">
    <property type="term" value="C:plasma membrane"/>
    <property type="evidence" value="ECO:0007669"/>
    <property type="project" value="UniProtKB-SubCell"/>
</dbReference>
<evidence type="ECO:0000313" key="10">
    <source>
        <dbReference type="Proteomes" id="UP000007102"/>
    </source>
</evidence>
<feature type="transmembrane region" description="Helical" evidence="7">
    <location>
        <begin position="383"/>
        <end position="404"/>
    </location>
</feature>
<keyword evidence="6 7" id="KW-0472">Membrane</keyword>
<evidence type="ECO:0000256" key="4">
    <source>
        <dbReference type="ARBA" id="ARBA00022692"/>
    </source>
</evidence>
<evidence type="ECO:0000256" key="2">
    <source>
        <dbReference type="ARBA" id="ARBA00005745"/>
    </source>
</evidence>
<dbReference type="STRING" id="868864.Dester_1451"/>
<dbReference type="RefSeq" id="WP_013639029.1">
    <property type="nucleotide sequence ID" value="NC_015185.1"/>
</dbReference>
<accession>F0S200</accession>
<keyword evidence="3" id="KW-1003">Cell membrane</keyword>
<dbReference type="KEGG" id="dte:Dester_1451"/>
<dbReference type="HOGENOM" id="CLU_035032_2_2_0"/>
<dbReference type="PANTHER" id="PTHR30012:SF0">
    <property type="entry name" value="TYPE II SECRETION SYSTEM PROTEIN F-RELATED"/>
    <property type="match status" value="1"/>
</dbReference>
<name>F0S200_DESTD</name>
<reference evidence="9 10" key="1">
    <citation type="journal article" date="2011" name="Stand. Genomic Sci.">
        <title>Complete genome sequence of the thermophilic sulfur-reducer Desulfurobacterium thermolithotrophum type strain (BSA(T)) from a deep-sea hydrothermal vent.</title>
        <authorList>
            <person name="Goker M."/>
            <person name="Daligault H."/>
            <person name="Mwirichia R."/>
            <person name="Lapidus A."/>
            <person name="Lucas S."/>
            <person name="Deshpande S."/>
            <person name="Pagani I."/>
            <person name="Tapia R."/>
            <person name="Cheng J.F."/>
            <person name="Goodwin L."/>
            <person name="Pitluck S."/>
            <person name="Liolios K."/>
            <person name="Ivanova N."/>
            <person name="Mavromatis K."/>
            <person name="Mikhailova N."/>
            <person name="Pati A."/>
            <person name="Chen A."/>
            <person name="Palaniappan K."/>
            <person name="Han C."/>
            <person name="Land M."/>
            <person name="Hauser L."/>
            <person name="Pan C."/>
            <person name="Brambilla E.M."/>
            <person name="Rohde M."/>
            <person name="Spring S."/>
            <person name="Sikorski J."/>
            <person name="Wirth R."/>
            <person name="Detter J.C."/>
            <person name="Woyke T."/>
            <person name="Bristow J."/>
            <person name="Eisen J.A."/>
            <person name="Markowitz V."/>
            <person name="Hugenholtz P."/>
            <person name="Kyrpides N.C."/>
            <person name="Klenk H.P."/>
        </authorList>
    </citation>
    <scope>NUCLEOTIDE SEQUENCE [LARGE SCALE GENOMIC DNA]</scope>
    <source>
        <strain evidence="10">DSM 11699 / BSA</strain>
    </source>
</reference>
<evidence type="ECO:0000256" key="3">
    <source>
        <dbReference type="ARBA" id="ARBA00022475"/>
    </source>
</evidence>
<dbReference type="PANTHER" id="PTHR30012">
    <property type="entry name" value="GENERAL SECRETION PATHWAY PROTEIN"/>
    <property type="match status" value="1"/>
</dbReference>
<evidence type="ECO:0000313" key="9">
    <source>
        <dbReference type="EMBL" id="ADY74081.1"/>
    </source>
</evidence>
<dbReference type="OrthoDB" id="9805682at2"/>
<feature type="transmembrane region" description="Helical" evidence="7">
    <location>
        <begin position="224"/>
        <end position="244"/>
    </location>
</feature>
<proteinExistence type="inferred from homology"/>
<dbReference type="eggNOG" id="COG1459">
    <property type="taxonomic scope" value="Bacteria"/>
</dbReference>
<feature type="transmembrane region" description="Helical" evidence="7">
    <location>
        <begin position="175"/>
        <end position="204"/>
    </location>
</feature>
<dbReference type="Pfam" id="PF00482">
    <property type="entry name" value="T2SSF"/>
    <property type="match status" value="2"/>
</dbReference>
<keyword evidence="4 7" id="KW-0812">Transmembrane</keyword>
<dbReference type="InterPro" id="IPR042094">
    <property type="entry name" value="T2SS_GspF_sf"/>
</dbReference>
<evidence type="ECO:0000256" key="6">
    <source>
        <dbReference type="ARBA" id="ARBA00023136"/>
    </source>
</evidence>
<dbReference type="Gene3D" id="1.20.81.30">
    <property type="entry name" value="Type II secretion system (T2SS), domain F"/>
    <property type="match status" value="2"/>
</dbReference>
<keyword evidence="10" id="KW-1185">Reference proteome</keyword>
<keyword evidence="5 7" id="KW-1133">Transmembrane helix</keyword>
<organism evidence="9 10">
    <name type="scientific">Desulfurobacterium thermolithotrophum (strain DSM 11699 / BSA)</name>
    <dbReference type="NCBI Taxonomy" id="868864"/>
    <lineage>
        <taxon>Bacteria</taxon>
        <taxon>Pseudomonadati</taxon>
        <taxon>Aquificota</taxon>
        <taxon>Aquificia</taxon>
        <taxon>Desulfurobacteriales</taxon>
        <taxon>Desulfurobacteriaceae</taxon>
        <taxon>Desulfurobacterium</taxon>
    </lineage>
</organism>
<dbReference type="InterPro" id="IPR003004">
    <property type="entry name" value="GspF/PilC"/>
</dbReference>
<dbReference type="EMBL" id="CP002543">
    <property type="protein sequence ID" value="ADY74081.1"/>
    <property type="molecule type" value="Genomic_DNA"/>
</dbReference>
<feature type="domain" description="Type II secretion system protein GspF" evidence="8">
    <location>
        <begin position="72"/>
        <end position="194"/>
    </location>
</feature>
<evidence type="ECO:0000256" key="7">
    <source>
        <dbReference type="SAM" id="Phobius"/>
    </source>
</evidence>